<dbReference type="EMBL" id="FRAA01000001">
    <property type="protein sequence ID" value="SHJ63284.1"/>
    <property type="molecule type" value="Genomic_DNA"/>
</dbReference>
<proteinExistence type="predicted"/>
<evidence type="ECO:0000313" key="2">
    <source>
        <dbReference type="EMBL" id="SHJ63284.1"/>
    </source>
</evidence>
<accession>A0A1M6KWJ9</accession>
<sequence length="214" mass="23635">MKTIFTLLLAICSLTVSADNGKYEKAMLDNIQSIYTAASTADLDRLTNTFSRIGDAEKDKWEPYYYASLSQVFKAFRIKDAQVQDKVLDEALVSLSKADGLSANNSEIKAMEGFIYMIKIGVDPGTRGQTLSPKIYGLFTKAMQLDPNNPRAVLFMGQMQMGTAEFFGQPLGQSCQLIMKSLEMFDTQAPSNPLAPTWGSYGLEEWTSKCNGAE</sequence>
<feature type="signal peptide" evidence="1">
    <location>
        <begin position="1"/>
        <end position="18"/>
    </location>
</feature>
<keyword evidence="3" id="KW-1185">Reference proteome</keyword>
<dbReference type="STRING" id="156994.SAMN04488028_101732"/>
<organism evidence="2 3">
    <name type="scientific">Reichenbachiella agariperforans</name>
    <dbReference type="NCBI Taxonomy" id="156994"/>
    <lineage>
        <taxon>Bacteria</taxon>
        <taxon>Pseudomonadati</taxon>
        <taxon>Bacteroidota</taxon>
        <taxon>Cytophagia</taxon>
        <taxon>Cytophagales</taxon>
        <taxon>Reichenbachiellaceae</taxon>
        <taxon>Reichenbachiella</taxon>
    </lineage>
</organism>
<keyword evidence="1" id="KW-0732">Signal</keyword>
<gene>
    <name evidence="2" type="ORF">SAMN04488028_101732</name>
</gene>
<dbReference type="RefSeq" id="WP_084190325.1">
    <property type="nucleotide sequence ID" value="NZ_FRAA01000001.1"/>
</dbReference>
<name>A0A1M6KWJ9_REIAG</name>
<dbReference type="AlphaFoldDB" id="A0A1M6KWJ9"/>
<evidence type="ECO:0000313" key="3">
    <source>
        <dbReference type="Proteomes" id="UP000184474"/>
    </source>
</evidence>
<reference evidence="3" key="1">
    <citation type="submission" date="2016-11" db="EMBL/GenBank/DDBJ databases">
        <authorList>
            <person name="Varghese N."/>
            <person name="Submissions S."/>
        </authorList>
    </citation>
    <scope>NUCLEOTIDE SEQUENCE [LARGE SCALE GENOMIC DNA]</scope>
    <source>
        <strain evidence="3">DSM 26134</strain>
    </source>
</reference>
<feature type="chain" id="PRO_5012951866" evidence="1">
    <location>
        <begin position="19"/>
        <end position="214"/>
    </location>
</feature>
<evidence type="ECO:0000256" key="1">
    <source>
        <dbReference type="SAM" id="SignalP"/>
    </source>
</evidence>
<protein>
    <submittedName>
        <fullName evidence="2">Uncharacterized protein</fullName>
    </submittedName>
</protein>
<dbReference type="Proteomes" id="UP000184474">
    <property type="component" value="Unassembled WGS sequence"/>
</dbReference>